<dbReference type="Gene3D" id="3.40.50.300">
    <property type="entry name" value="P-loop containing nucleotide triphosphate hydrolases"/>
    <property type="match status" value="1"/>
</dbReference>
<proteinExistence type="predicted"/>
<dbReference type="InterPro" id="IPR027417">
    <property type="entry name" value="P-loop_NTPase"/>
</dbReference>
<dbReference type="EMBL" id="BAAAJK010000073">
    <property type="protein sequence ID" value="GAA1404118.1"/>
    <property type="molecule type" value="Genomic_DNA"/>
</dbReference>
<protein>
    <recommendedName>
        <fullName evidence="2">CobQ/CobB/MinD/ParA nucleotide binding domain-containing protein</fullName>
    </recommendedName>
</protein>
<name>A0ABP4J5Z7_9PSEU</name>
<dbReference type="PANTHER" id="PTHR43384:SF14">
    <property type="entry name" value="ESX-1 SECRETION-ASSOCIATED PROTEIN ESPI"/>
    <property type="match status" value="1"/>
</dbReference>
<dbReference type="Pfam" id="PF01656">
    <property type="entry name" value="CbiA"/>
    <property type="match status" value="1"/>
</dbReference>
<accession>A0ABP4J5Z7</accession>
<feature type="region of interest" description="Disordered" evidence="1">
    <location>
        <begin position="1"/>
        <end position="25"/>
    </location>
</feature>
<dbReference type="Proteomes" id="UP001501414">
    <property type="component" value="Unassembled WGS sequence"/>
</dbReference>
<gene>
    <name evidence="3" type="ORF">GCM10009613_65950</name>
</gene>
<organism evidence="3 4">
    <name type="scientific">Pseudonocardia kongjuensis</name>
    <dbReference type="NCBI Taxonomy" id="102227"/>
    <lineage>
        <taxon>Bacteria</taxon>
        <taxon>Bacillati</taxon>
        <taxon>Actinomycetota</taxon>
        <taxon>Actinomycetes</taxon>
        <taxon>Pseudonocardiales</taxon>
        <taxon>Pseudonocardiaceae</taxon>
        <taxon>Pseudonocardia</taxon>
    </lineage>
</organism>
<dbReference type="InterPro" id="IPR050625">
    <property type="entry name" value="ParA/MinD_ATPase"/>
</dbReference>
<evidence type="ECO:0000256" key="1">
    <source>
        <dbReference type="SAM" id="MobiDB-lite"/>
    </source>
</evidence>
<comment type="caution">
    <text evidence="3">The sequence shown here is derived from an EMBL/GenBank/DDBJ whole genome shotgun (WGS) entry which is preliminary data.</text>
</comment>
<feature type="domain" description="CobQ/CobB/MinD/ParA nucleotide binding" evidence="2">
    <location>
        <begin position="80"/>
        <end position="238"/>
    </location>
</feature>
<keyword evidence="4" id="KW-1185">Reference proteome</keyword>
<dbReference type="SUPFAM" id="SSF52540">
    <property type="entry name" value="P-loop containing nucleoside triphosphate hydrolases"/>
    <property type="match status" value="1"/>
</dbReference>
<evidence type="ECO:0000259" key="2">
    <source>
        <dbReference type="Pfam" id="PF01656"/>
    </source>
</evidence>
<evidence type="ECO:0000313" key="4">
    <source>
        <dbReference type="Proteomes" id="UP001501414"/>
    </source>
</evidence>
<sequence length="326" mass="35867">MPPITESAGERSHGPRYLSGQTLNHDSLTKHRADIPQYGWRRAVYWMSGGLFNPGIGEAEKARQQLRERVRRRLHAPHRVAVLSVKGGIGKTTLTACIGFSMAETRGDQVSVIDANPDAGTLADRLTGDSSVNIRHLLRDLDKLDALTDVTSYMTLAGRLKVLASDQDPAVSEALTAQEYRRVAQLLSKYFNLVFTDCGTGISHDTMTPTLEMAHSVVVVGSPTVDGASRAGHTLDWLESHGYAEQARNSIVVLNCKDTSEDVDAARITEHFRPRVRAVVSLPHDPHLASGGRIDFRRLRLSTRDVLTEISAHIADGFPEPYSERK</sequence>
<evidence type="ECO:0000313" key="3">
    <source>
        <dbReference type="EMBL" id="GAA1404118.1"/>
    </source>
</evidence>
<reference evidence="4" key="1">
    <citation type="journal article" date="2019" name="Int. J. Syst. Evol. Microbiol.">
        <title>The Global Catalogue of Microorganisms (GCM) 10K type strain sequencing project: providing services to taxonomists for standard genome sequencing and annotation.</title>
        <authorList>
            <consortium name="The Broad Institute Genomics Platform"/>
            <consortium name="The Broad Institute Genome Sequencing Center for Infectious Disease"/>
            <person name="Wu L."/>
            <person name="Ma J."/>
        </authorList>
    </citation>
    <scope>NUCLEOTIDE SEQUENCE [LARGE SCALE GENOMIC DNA]</scope>
    <source>
        <strain evidence="4">JCM 11896</strain>
    </source>
</reference>
<dbReference type="InterPro" id="IPR002586">
    <property type="entry name" value="CobQ/CobB/MinD/ParA_Nub-bd_dom"/>
</dbReference>
<dbReference type="PANTHER" id="PTHR43384">
    <property type="entry name" value="SEPTUM SITE-DETERMINING PROTEIN MIND HOMOLOG, CHLOROPLASTIC-RELATED"/>
    <property type="match status" value="1"/>
</dbReference>